<dbReference type="SUPFAM" id="SSF53474">
    <property type="entry name" value="alpha/beta-Hydrolases"/>
    <property type="match status" value="1"/>
</dbReference>
<dbReference type="AlphaFoldDB" id="A0A7V5VFR4"/>
<feature type="non-terminal residue" evidence="1">
    <location>
        <position position="325"/>
    </location>
</feature>
<comment type="caution">
    <text evidence="1">The sequence shown here is derived from an EMBL/GenBank/DDBJ whole genome shotgun (WGS) entry which is preliminary data.</text>
</comment>
<reference evidence="1" key="1">
    <citation type="journal article" date="2020" name="mSystems">
        <title>Genome- and Community-Level Interaction Insights into Carbon Utilization and Element Cycling Functions of Hydrothermarchaeota in Hydrothermal Sediment.</title>
        <authorList>
            <person name="Zhou Z."/>
            <person name="Liu Y."/>
            <person name="Xu W."/>
            <person name="Pan J."/>
            <person name="Luo Z.H."/>
            <person name="Li M."/>
        </authorList>
    </citation>
    <scope>NUCLEOTIDE SEQUENCE [LARGE SCALE GENOMIC DNA]</scope>
    <source>
        <strain evidence="1">HyVt-460</strain>
    </source>
</reference>
<dbReference type="InterPro" id="IPR029058">
    <property type="entry name" value="AB_hydrolase_fold"/>
</dbReference>
<name>A0A7V5VFR4_CALAY</name>
<gene>
    <name evidence="1" type="ORF">ENJ15_07040</name>
</gene>
<evidence type="ECO:0000313" key="1">
    <source>
        <dbReference type="EMBL" id="HHM02754.1"/>
    </source>
</evidence>
<accession>A0A7V5VFR4</accession>
<dbReference type="Proteomes" id="UP000885771">
    <property type="component" value="Unassembled WGS sequence"/>
</dbReference>
<protein>
    <submittedName>
        <fullName evidence="1">Alpha/beta fold hydrolase</fullName>
    </submittedName>
</protein>
<organism evidence="1">
    <name type="scientific">Caldithrix abyssi</name>
    <dbReference type="NCBI Taxonomy" id="187145"/>
    <lineage>
        <taxon>Bacteria</taxon>
        <taxon>Pseudomonadati</taxon>
        <taxon>Calditrichota</taxon>
        <taxon>Calditrichia</taxon>
        <taxon>Calditrichales</taxon>
        <taxon>Calditrichaceae</taxon>
        <taxon>Caldithrix</taxon>
    </lineage>
</organism>
<dbReference type="InterPro" id="IPR010297">
    <property type="entry name" value="DUF900_hydrolase"/>
</dbReference>
<keyword evidence="1" id="KW-0378">Hydrolase</keyword>
<dbReference type="GO" id="GO:0016787">
    <property type="term" value="F:hydrolase activity"/>
    <property type="evidence" value="ECO:0007669"/>
    <property type="project" value="UniProtKB-KW"/>
</dbReference>
<sequence length="325" mass="37467">MLDCIQVFKRLFLHRTGETCSPSLRKLGPYLKRRSNIIEGKGMKPVTRLILPGVVLLFLSAGCSLSNFLGRHVVETQRELMPLKKGDIRLYVSEEKSFEPGEVLRAFDSSRVYQQAGPRDLLFVHGMGDYPSRVRYNLLFERLPEKYGAGVVVFKWPAWIDARTIPRKNGRASAPWLLKTLRAWATDTSRARRRVLMTHSMGAVVLRKMLEDYKGDLPAGFLDAVLIVAPETDLRGHARWLEKLDFAKEVYLFYNGEDQVLEPVKVYTHRERLGMQIRRADGSPEPLARNTIYIDATRATDWHAYHLWRQNERLERLMRDLITGG</sequence>
<proteinExistence type="predicted"/>
<dbReference type="Pfam" id="PF05990">
    <property type="entry name" value="DUF900"/>
    <property type="match status" value="1"/>
</dbReference>
<dbReference type="Gene3D" id="3.40.50.1820">
    <property type="entry name" value="alpha/beta hydrolase"/>
    <property type="match status" value="1"/>
</dbReference>
<dbReference type="EMBL" id="DRLI01000269">
    <property type="protein sequence ID" value="HHM02754.1"/>
    <property type="molecule type" value="Genomic_DNA"/>
</dbReference>